<dbReference type="PANTHER" id="PTHR23310:SF62">
    <property type="entry name" value="ACYL-COA BINDING PROTEIN 1, ISOFORM A"/>
    <property type="match status" value="1"/>
</dbReference>
<evidence type="ECO:0000256" key="1">
    <source>
        <dbReference type="ARBA" id="ARBA00005567"/>
    </source>
</evidence>
<dbReference type="GO" id="GO:0000062">
    <property type="term" value="F:fatty-acyl-CoA binding"/>
    <property type="evidence" value="ECO:0007669"/>
    <property type="project" value="InterPro"/>
</dbReference>
<sequence length="146" mass="15791">MSSLTTFTTALSSAQSKAAYTANIQSAASGVDLETLKAAVDAVLAGDDNASVSGDQAAALKGGFEFAVALVMALETEPGMEEKLDLYKYFKQARNEQPAQPSFYQMEAKYKYNAWKEISHISAEKAQARYIELVNKLAEKYGTKTA</sequence>
<keyword evidence="2" id="KW-0446">Lipid-binding</keyword>
<dbReference type="SUPFAM" id="SSF47027">
    <property type="entry name" value="Acyl-CoA binding protein"/>
    <property type="match status" value="1"/>
</dbReference>
<organism evidence="4 5">
    <name type="scientific">Aspergillus sclerotialis</name>
    <dbReference type="NCBI Taxonomy" id="2070753"/>
    <lineage>
        <taxon>Eukaryota</taxon>
        <taxon>Fungi</taxon>
        <taxon>Dikarya</taxon>
        <taxon>Ascomycota</taxon>
        <taxon>Pezizomycotina</taxon>
        <taxon>Eurotiomycetes</taxon>
        <taxon>Eurotiomycetidae</taxon>
        <taxon>Eurotiales</taxon>
        <taxon>Aspergillaceae</taxon>
        <taxon>Aspergillus</taxon>
        <taxon>Aspergillus subgen. Polypaecilum</taxon>
    </lineage>
</organism>
<dbReference type="OrthoDB" id="346910at2759"/>
<reference evidence="5" key="1">
    <citation type="submission" date="2017-02" db="EMBL/GenBank/DDBJ databases">
        <authorList>
            <person name="Tafer H."/>
            <person name="Lopandic K."/>
        </authorList>
    </citation>
    <scope>NUCLEOTIDE SEQUENCE [LARGE SCALE GENOMIC DNA]</scope>
    <source>
        <strain evidence="5">CBS 366.77</strain>
    </source>
</reference>
<dbReference type="InterPro" id="IPR014352">
    <property type="entry name" value="FERM/acyl-CoA-bd_prot_sf"/>
</dbReference>
<dbReference type="GO" id="GO:0006631">
    <property type="term" value="P:fatty acid metabolic process"/>
    <property type="evidence" value="ECO:0007669"/>
    <property type="project" value="TreeGrafter"/>
</dbReference>
<dbReference type="Gene3D" id="1.20.80.10">
    <property type="match status" value="1"/>
</dbReference>
<dbReference type="Pfam" id="PF00887">
    <property type="entry name" value="ACBP"/>
    <property type="match status" value="1"/>
</dbReference>
<dbReference type="InterPro" id="IPR000582">
    <property type="entry name" value="Acyl-CoA-binding_protein"/>
</dbReference>
<comment type="similarity">
    <text evidence="1">Belongs to the ACBP family.</text>
</comment>
<comment type="caution">
    <text evidence="4">The sequence shown here is derived from an EMBL/GenBank/DDBJ whole genome shotgun (WGS) entry which is preliminary data.</text>
</comment>
<feature type="domain" description="ACB" evidence="3">
    <location>
        <begin position="60"/>
        <end position="143"/>
    </location>
</feature>
<keyword evidence="5" id="KW-1185">Reference proteome</keyword>
<dbReference type="Proteomes" id="UP000266188">
    <property type="component" value="Unassembled WGS sequence"/>
</dbReference>
<evidence type="ECO:0000313" key="4">
    <source>
        <dbReference type="EMBL" id="RJE17477.1"/>
    </source>
</evidence>
<evidence type="ECO:0000259" key="3">
    <source>
        <dbReference type="PROSITE" id="PS51228"/>
    </source>
</evidence>
<name>A0A3A2Z860_9EURO</name>
<protein>
    <recommendedName>
        <fullName evidence="3">ACB domain-containing protein</fullName>
    </recommendedName>
</protein>
<dbReference type="EMBL" id="MVGC01000911">
    <property type="protein sequence ID" value="RJE17477.1"/>
    <property type="molecule type" value="Genomic_DNA"/>
</dbReference>
<evidence type="ECO:0000256" key="2">
    <source>
        <dbReference type="ARBA" id="ARBA00023121"/>
    </source>
</evidence>
<dbReference type="PROSITE" id="PS51228">
    <property type="entry name" value="ACB_2"/>
    <property type="match status" value="1"/>
</dbReference>
<proteinExistence type="inferred from homology"/>
<dbReference type="AlphaFoldDB" id="A0A3A2Z860"/>
<dbReference type="PRINTS" id="PR00689">
    <property type="entry name" value="ACOABINDINGP"/>
</dbReference>
<accession>A0A3A2Z860</accession>
<dbReference type="PANTHER" id="PTHR23310">
    <property type="entry name" value="ACYL-COA-BINDING PROTEIN, ACBP"/>
    <property type="match status" value="1"/>
</dbReference>
<dbReference type="STRING" id="2070753.A0A3A2Z860"/>
<gene>
    <name evidence="4" type="ORF">PHISCL_10187</name>
</gene>
<evidence type="ECO:0000313" key="5">
    <source>
        <dbReference type="Proteomes" id="UP000266188"/>
    </source>
</evidence>
<dbReference type="InterPro" id="IPR035984">
    <property type="entry name" value="Acyl-CoA-binding_sf"/>
</dbReference>